<accession>A0A2T0LVN3</accession>
<proteinExistence type="predicted"/>
<evidence type="ECO:0000313" key="3">
    <source>
        <dbReference type="Proteomes" id="UP000238362"/>
    </source>
</evidence>
<keyword evidence="1" id="KW-0732">Signal</keyword>
<evidence type="ECO:0000256" key="1">
    <source>
        <dbReference type="SAM" id="SignalP"/>
    </source>
</evidence>
<feature type="chain" id="PRO_5015519448" evidence="1">
    <location>
        <begin position="26"/>
        <end position="175"/>
    </location>
</feature>
<gene>
    <name evidence="2" type="ORF">B0I33_105495</name>
</gene>
<dbReference type="Proteomes" id="UP000238362">
    <property type="component" value="Unassembled WGS sequence"/>
</dbReference>
<comment type="caution">
    <text evidence="2">The sequence shown here is derived from an EMBL/GenBank/DDBJ whole genome shotgun (WGS) entry which is preliminary data.</text>
</comment>
<reference evidence="2 3" key="1">
    <citation type="submission" date="2018-03" db="EMBL/GenBank/DDBJ databases">
        <title>Genomic Encyclopedia of Type Strains, Phase III (KMG-III): the genomes of soil and plant-associated and newly described type strains.</title>
        <authorList>
            <person name="Whitman W."/>
        </authorList>
    </citation>
    <scope>NUCLEOTIDE SEQUENCE [LARGE SCALE GENOMIC DNA]</scope>
    <source>
        <strain evidence="2 3">CGMCC 4.7125</strain>
    </source>
</reference>
<name>A0A2T0LVN3_9PSEU</name>
<dbReference type="PROSITE" id="PS51257">
    <property type="entry name" value="PROKAR_LIPOPROTEIN"/>
    <property type="match status" value="1"/>
</dbReference>
<dbReference type="InterPro" id="IPR024520">
    <property type="entry name" value="DUF3558"/>
</dbReference>
<organism evidence="2 3">
    <name type="scientific">Prauserella shujinwangii</name>
    <dbReference type="NCBI Taxonomy" id="1453103"/>
    <lineage>
        <taxon>Bacteria</taxon>
        <taxon>Bacillati</taxon>
        <taxon>Actinomycetota</taxon>
        <taxon>Actinomycetes</taxon>
        <taxon>Pseudonocardiales</taxon>
        <taxon>Pseudonocardiaceae</taxon>
        <taxon>Prauserella</taxon>
    </lineage>
</organism>
<sequence length="175" mass="17974">MRARTWGLLAVGVLLTGCATTVDGAAQPVAVPTSTGGVAAGEPCALLTAEEVADLGLVGEGEFTPGEPGRLLPPVCTWSPEDTAEQSSLTVSLATDLSVSEYVGGVEPAETAELGGRSWRRYLDPVGGESVCQLVTELSATSFVAVTSLDVTEEKKSCELAKRAAPYVAGHLPRS</sequence>
<feature type="signal peptide" evidence="1">
    <location>
        <begin position="1"/>
        <end position="25"/>
    </location>
</feature>
<dbReference type="AlphaFoldDB" id="A0A2T0LVN3"/>
<keyword evidence="3" id="KW-1185">Reference proteome</keyword>
<dbReference type="Pfam" id="PF12079">
    <property type="entry name" value="DUF3558"/>
    <property type="match status" value="1"/>
</dbReference>
<evidence type="ECO:0000313" key="2">
    <source>
        <dbReference type="EMBL" id="PRX47911.1"/>
    </source>
</evidence>
<dbReference type="EMBL" id="PVNH01000005">
    <property type="protein sequence ID" value="PRX47911.1"/>
    <property type="molecule type" value="Genomic_DNA"/>
</dbReference>
<protein>
    <submittedName>
        <fullName evidence="2">Uncharacterized protein DUF3558</fullName>
    </submittedName>
</protein>
<dbReference type="RefSeq" id="WP_181193298.1">
    <property type="nucleotide sequence ID" value="NZ_PVNH01000005.1"/>
</dbReference>